<protein>
    <submittedName>
        <fullName evidence="1">Uncharacterized protein</fullName>
    </submittedName>
</protein>
<reference evidence="1" key="1">
    <citation type="submission" date="2022-05" db="EMBL/GenBank/DDBJ databases">
        <title>Chromosome-level genome of Chaenocephalus aceratus.</title>
        <authorList>
            <person name="Park H."/>
        </authorList>
    </citation>
    <scope>NUCLEOTIDE SEQUENCE</scope>
    <source>
        <strain evidence="1">KU_202001</strain>
    </source>
</reference>
<gene>
    <name evidence="1" type="ORF">KUCAC02_008891</name>
</gene>
<keyword evidence="2" id="KW-1185">Reference proteome</keyword>
<organism evidence="1 2">
    <name type="scientific">Chaenocephalus aceratus</name>
    <name type="common">Blackfin icefish</name>
    <name type="synonym">Chaenichthys aceratus</name>
    <dbReference type="NCBI Taxonomy" id="36190"/>
    <lineage>
        <taxon>Eukaryota</taxon>
        <taxon>Metazoa</taxon>
        <taxon>Chordata</taxon>
        <taxon>Craniata</taxon>
        <taxon>Vertebrata</taxon>
        <taxon>Euteleostomi</taxon>
        <taxon>Actinopterygii</taxon>
        <taxon>Neopterygii</taxon>
        <taxon>Teleostei</taxon>
        <taxon>Neoteleostei</taxon>
        <taxon>Acanthomorphata</taxon>
        <taxon>Eupercaria</taxon>
        <taxon>Perciformes</taxon>
        <taxon>Notothenioidei</taxon>
        <taxon>Channichthyidae</taxon>
        <taxon>Chaenocephalus</taxon>
    </lineage>
</organism>
<sequence length="92" mass="10521">MLIVYNPAVTSTFSEVWTAFILFLTLPVTVATAERSFSKLKLIKNYLRSTMGQERLSGPALLSIESDRAKKLDIQRIVDEFAERKARRVPFE</sequence>
<accession>A0ACB9WRN4</accession>
<evidence type="ECO:0000313" key="1">
    <source>
        <dbReference type="EMBL" id="KAI4816568.1"/>
    </source>
</evidence>
<evidence type="ECO:0000313" key="2">
    <source>
        <dbReference type="Proteomes" id="UP001057452"/>
    </source>
</evidence>
<dbReference type="Proteomes" id="UP001057452">
    <property type="component" value="Chromosome 12"/>
</dbReference>
<dbReference type="EMBL" id="CM043796">
    <property type="protein sequence ID" value="KAI4816568.1"/>
    <property type="molecule type" value="Genomic_DNA"/>
</dbReference>
<name>A0ACB9WRN4_CHAAC</name>
<comment type="caution">
    <text evidence="1">The sequence shown here is derived from an EMBL/GenBank/DDBJ whole genome shotgun (WGS) entry which is preliminary data.</text>
</comment>
<proteinExistence type="predicted"/>